<evidence type="ECO:0000259" key="2">
    <source>
        <dbReference type="Pfam" id="PF07534"/>
    </source>
</evidence>
<dbReference type="AlphaFoldDB" id="A0A8J2SXW4"/>
<gene>
    <name evidence="3" type="ORF">PECAL_6P14230</name>
</gene>
<evidence type="ECO:0000256" key="1">
    <source>
        <dbReference type="SAM" id="SignalP"/>
    </source>
</evidence>
<evidence type="ECO:0000313" key="3">
    <source>
        <dbReference type="EMBL" id="CAH0379785.1"/>
    </source>
</evidence>
<evidence type="ECO:0000313" key="4">
    <source>
        <dbReference type="Proteomes" id="UP000789595"/>
    </source>
</evidence>
<keyword evidence="4" id="KW-1185">Reference proteome</keyword>
<dbReference type="OrthoDB" id="25620at2759"/>
<sequence>MRLALPALLCSTAAALLAPATPSRRTVKLNGFFDDMMDKFVVSENDESKQNPPPPEPEKDDRDVAEKLFGFFFGEVEDAPMGLTRMSVDTQPDQYTAETSGNSNPAVAGDDADLKAWVRPVLLQTMLAKLPMYEVYDSNQDGWTPQAFHDAVDRRGPGVVLATSTDGQKFGGYNSKGWVGLGENRAGLSNFLFAWRRDGGFDKLPKVGGAGMGVVDKPETGPYFGPEGLTIPLFSKSPRRARCKLGPYYQRMPSGGNSMFEGGAGEVALTRLQVFVGDWGGEPIPFDDAIPFSLT</sequence>
<feature type="chain" id="PRO_5035268235" description="TLDc domain-containing protein" evidence="1">
    <location>
        <begin position="16"/>
        <end position="295"/>
    </location>
</feature>
<dbReference type="EMBL" id="CAKKNE010000006">
    <property type="protein sequence ID" value="CAH0379785.1"/>
    <property type="molecule type" value="Genomic_DNA"/>
</dbReference>
<accession>A0A8J2SXW4</accession>
<feature type="domain" description="TLDc" evidence="2">
    <location>
        <begin position="132"/>
        <end position="198"/>
    </location>
</feature>
<proteinExistence type="predicted"/>
<dbReference type="Proteomes" id="UP000789595">
    <property type="component" value="Unassembled WGS sequence"/>
</dbReference>
<dbReference type="Pfam" id="PF07534">
    <property type="entry name" value="TLD"/>
    <property type="match status" value="1"/>
</dbReference>
<organism evidence="3 4">
    <name type="scientific">Pelagomonas calceolata</name>
    <dbReference type="NCBI Taxonomy" id="35677"/>
    <lineage>
        <taxon>Eukaryota</taxon>
        <taxon>Sar</taxon>
        <taxon>Stramenopiles</taxon>
        <taxon>Ochrophyta</taxon>
        <taxon>Pelagophyceae</taxon>
        <taxon>Pelagomonadales</taxon>
        <taxon>Pelagomonadaceae</taxon>
        <taxon>Pelagomonas</taxon>
    </lineage>
</organism>
<reference evidence="3" key="1">
    <citation type="submission" date="2021-11" db="EMBL/GenBank/DDBJ databases">
        <authorList>
            <consortium name="Genoscope - CEA"/>
            <person name="William W."/>
        </authorList>
    </citation>
    <scope>NUCLEOTIDE SEQUENCE</scope>
</reference>
<comment type="caution">
    <text evidence="3">The sequence shown here is derived from an EMBL/GenBank/DDBJ whole genome shotgun (WGS) entry which is preliminary data.</text>
</comment>
<feature type="signal peptide" evidence="1">
    <location>
        <begin position="1"/>
        <end position="15"/>
    </location>
</feature>
<protein>
    <recommendedName>
        <fullName evidence="2">TLDc domain-containing protein</fullName>
    </recommendedName>
</protein>
<name>A0A8J2SXW4_9STRA</name>
<dbReference type="InterPro" id="IPR006571">
    <property type="entry name" value="TLDc_dom"/>
</dbReference>
<keyword evidence="1" id="KW-0732">Signal</keyword>